<dbReference type="GO" id="GO:0050660">
    <property type="term" value="F:flavin adenine dinucleotide binding"/>
    <property type="evidence" value="ECO:0007669"/>
    <property type="project" value="InterPro"/>
</dbReference>
<dbReference type="AlphaFoldDB" id="A0AA44A564"/>
<dbReference type="InterPro" id="IPR009100">
    <property type="entry name" value="AcylCoA_DH/oxidase_NM_dom_sf"/>
</dbReference>
<dbReference type="EMBL" id="SQQU01000387">
    <property type="protein sequence ID" value="MQS33921.1"/>
    <property type="molecule type" value="Genomic_DNA"/>
</dbReference>
<dbReference type="Pfam" id="PF02771">
    <property type="entry name" value="Acyl-CoA_dh_N"/>
    <property type="match status" value="1"/>
</dbReference>
<organism evidence="4 5">
    <name type="scientific">Escherichia coli</name>
    <dbReference type="NCBI Taxonomy" id="562"/>
    <lineage>
        <taxon>Bacteria</taxon>
        <taxon>Pseudomonadati</taxon>
        <taxon>Pseudomonadota</taxon>
        <taxon>Gammaproteobacteria</taxon>
        <taxon>Enterobacterales</taxon>
        <taxon>Enterobacteriaceae</taxon>
        <taxon>Escherichia</taxon>
    </lineage>
</organism>
<evidence type="ECO:0000256" key="1">
    <source>
        <dbReference type="ARBA" id="ARBA00022946"/>
    </source>
</evidence>
<dbReference type="Gene3D" id="1.10.540.10">
    <property type="entry name" value="Acyl-CoA dehydrogenase/oxidase, N-terminal domain"/>
    <property type="match status" value="1"/>
</dbReference>
<proteinExistence type="predicted"/>
<evidence type="ECO:0000313" key="5">
    <source>
        <dbReference type="Proteomes" id="UP000460351"/>
    </source>
</evidence>
<keyword evidence="1" id="KW-0809">Transit peptide</keyword>
<feature type="non-terminal residue" evidence="4">
    <location>
        <position position="149"/>
    </location>
</feature>
<protein>
    <submittedName>
        <fullName evidence="4">Glutaryl-CoA dehydrogenase</fullName>
    </submittedName>
</protein>
<gene>
    <name evidence="4" type="ORF">E4K51_28470</name>
</gene>
<keyword evidence="2" id="KW-0560">Oxidoreductase</keyword>
<dbReference type="PANTHER" id="PTHR42807">
    <property type="entry name" value="GLUTARYL-COA DEHYDROGENASE, MITOCHONDRIAL"/>
    <property type="match status" value="1"/>
</dbReference>
<dbReference type="PANTHER" id="PTHR42807:SF1">
    <property type="entry name" value="GLUTARYL-COA DEHYDROGENASE, MITOCHONDRIAL"/>
    <property type="match status" value="1"/>
</dbReference>
<name>A0AA44A564_ECOLX</name>
<evidence type="ECO:0000256" key="2">
    <source>
        <dbReference type="ARBA" id="ARBA00023002"/>
    </source>
</evidence>
<sequence>MTFEKETVLKTLFPEDVLSIAKGLTDGEVEFLQQVDSLLESKYRENINQHWIDATVPEDYFKDLGELNYFNNPLLYKDRPNAKMPSQLFQFFMSYLLARFDISLATLLGVHQGLGHNTFYFGGSKEQIAKYVPKLQSHELRTCFALTEP</sequence>
<reference evidence="4 5" key="1">
    <citation type="journal article" date="2019" name="Microorganisms">
        <title>Characteristics of Carbapenem-Resistant and Colistin-Resistant Escherichia coli Co-Producing NDM-1 and MCR-1 from Pig Farms in China.</title>
        <authorList>
            <person name="Peng Z."/>
            <person name="Li X."/>
            <person name="Hu Z."/>
            <person name="Li Z."/>
            <person name="Lv Y."/>
            <person name="Lei M."/>
            <person name="Wu B."/>
            <person name="Chen H."/>
            <person name="Wang X."/>
        </authorList>
    </citation>
    <scope>NUCLEOTIDE SEQUENCE [LARGE SCALE GENOMIC DNA]</scope>
    <source>
        <strain evidence="4 5">RXD010</strain>
    </source>
</reference>
<dbReference type="InterPro" id="IPR052033">
    <property type="entry name" value="Glutaryl-CoA_DH_mitochondrial"/>
</dbReference>
<evidence type="ECO:0000313" key="4">
    <source>
        <dbReference type="EMBL" id="MQS33921.1"/>
    </source>
</evidence>
<comment type="caution">
    <text evidence="4">The sequence shown here is derived from an EMBL/GenBank/DDBJ whole genome shotgun (WGS) entry which is preliminary data.</text>
</comment>
<dbReference type="GO" id="GO:0016627">
    <property type="term" value="F:oxidoreductase activity, acting on the CH-CH group of donors"/>
    <property type="evidence" value="ECO:0007669"/>
    <property type="project" value="InterPro"/>
</dbReference>
<dbReference type="InterPro" id="IPR037069">
    <property type="entry name" value="AcylCoA_DH/ox_N_sf"/>
</dbReference>
<accession>A0AA44A564</accession>
<dbReference type="Proteomes" id="UP000460351">
    <property type="component" value="Unassembled WGS sequence"/>
</dbReference>
<feature type="domain" description="Acyl-CoA dehydrogenase/oxidase N-terminal" evidence="3">
    <location>
        <begin position="26"/>
        <end position="138"/>
    </location>
</feature>
<evidence type="ECO:0000259" key="3">
    <source>
        <dbReference type="Pfam" id="PF02771"/>
    </source>
</evidence>
<dbReference type="SUPFAM" id="SSF56645">
    <property type="entry name" value="Acyl-CoA dehydrogenase NM domain-like"/>
    <property type="match status" value="1"/>
</dbReference>
<dbReference type="InterPro" id="IPR013786">
    <property type="entry name" value="AcylCoA_DH/ox_N"/>
</dbReference>